<evidence type="ECO:0000259" key="5">
    <source>
        <dbReference type="PROSITE" id="PS50960"/>
    </source>
</evidence>
<gene>
    <name evidence="8" type="primary">LOC115879086</name>
</gene>
<evidence type="ECO:0000256" key="4">
    <source>
        <dbReference type="PROSITE-ProRule" id="PRU00320"/>
    </source>
</evidence>
<evidence type="ECO:0000256" key="2">
    <source>
        <dbReference type="ARBA" id="ARBA00023125"/>
    </source>
</evidence>
<dbReference type="InterPro" id="IPR050863">
    <property type="entry name" value="CenT-Element_Derived"/>
</dbReference>
<sequence length="236" mass="27081">MEMEKKKRILYSVEDLNKAVNAIRSGMPFKAASKIFKVPRSTLQDKVKGRTALEKKCGPETILTKEEKNVLAWLFRIAARGFPATKTMLLDSVQLLVKELNRPNNFTDNRPGRKWYELFLRRHQELAPRISQNLSSARNSLTENRIRQWFIEVGAFLEESNYLRITDDPRRVFNCDETAFFLSPKGPNQTKGDKVLVRKGDRTVYSFVSNSEKECLTTLVTCSASGQILPSMIVFN</sequence>
<feature type="domain" description="HTH CENPB-type" evidence="6">
    <location>
        <begin position="54"/>
        <end position="129"/>
    </location>
</feature>
<evidence type="ECO:0000259" key="6">
    <source>
        <dbReference type="PROSITE" id="PS51253"/>
    </source>
</evidence>
<dbReference type="Pfam" id="PF05225">
    <property type="entry name" value="HTH_psq"/>
    <property type="match status" value="1"/>
</dbReference>
<dbReference type="OrthoDB" id="10031330at2759"/>
<keyword evidence="3 4" id="KW-0539">Nucleus</keyword>
<dbReference type="PANTHER" id="PTHR19303:SF74">
    <property type="entry name" value="POGO TRANSPOSABLE ELEMENT WITH KRAB DOMAIN"/>
    <property type="match status" value="1"/>
</dbReference>
<comment type="subcellular location">
    <subcellularLocation>
        <location evidence="1 4">Nucleus</location>
    </subcellularLocation>
</comment>
<protein>
    <submittedName>
        <fullName evidence="8">Uncharacterized protein LOC115879086 isoform X1</fullName>
    </submittedName>
</protein>
<organism evidence="7 8">
    <name type="scientific">Sitophilus oryzae</name>
    <name type="common">Rice weevil</name>
    <name type="synonym">Curculio oryzae</name>
    <dbReference type="NCBI Taxonomy" id="7048"/>
    <lineage>
        <taxon>Eukaryota</taxon>
        <taxon>Metazoa</taxon>
        <taxon>Ecdysozoa</taxon>
        <taxon>Arthropoda</taxon>
        <taxon>Hexapoda</taxon>
        <taxon>Insecta</taxon>
        <taxon>Pterygota</taxon>
        <taxon>Neoptera</taxon>
        <taxon>Endopterygota</taxon>
        <taxon>Coleoptera</taxon>
        <taxon>Polyphaga</taxon>
        <taxon>Cucujiformia</taxon>
        <taxon>Curculionidae</taxon>
        <taxon>Dryophthorinae</taxon>
        <taxon>Sitophilus</taxon>
    </lineage>
</organism>
<dbReference type="GeneID" id="115879086"/>
<accession>A0A6J2XLQ1</accession>
<evidence type="ECO:0000313" key="7">
    <source>
        <dbReference type="Proteomes" id="UP000504635"/>
    </source>
</evidence>
<dbReference type="PROSITE" id="PS51253">
    <property type="entry name" value="HTH_CENPB"/>
    <property type="match status" value="1"/>
</dbReference>
<dbReference type="AlphaFoldDB" id="A0A6J2XLQ1"/>
<dbReference type="InterPro" id="IPR006600">
    <property type="entry name" value="HTH_CenpB_DNA-bd_dom"/>
</dbReference>
<keyword evidence="2 4" id="KW-0238">DNA-binding</keyword>
<evidence type="ECO:0000313" key="8">
    <source>
        <dbReference type="RefSeq" id="XP_030751594.1"/>
    </source>
</evidence>
<dbReference type="InterPro" id="IPR007889">
    <property type="entry name" value="HTH_Psq"/>
</dbReference>
<reference evidence="8" key="1">
    <citation type="submission" date="2025-08" db="UniProtKB">
        <authorList>
            <consortium name="RefSeq"/>
        </authorList>
    </citation>
    <scope>IDENTIFICATION</scope>
    <source>
        <tissue evidence="8">Gonads</tissue>
    </source>
</reference>
<dbReference type="InterPro" id="IPR009057">
    <property type="entry name" value="Homeodomain-like_sf"/>
</dbReference>
<proteinExistence type="predicted"/>
<dbReference type="Proteomes" id="UP000504635">
    <property type="component" value="Unplaced"/>
</dbReference>
<dbReference type="PROSITE" id="PS50960">
    <property type="entry name" value="HTH_PSQ"/>
    <property type="match status" value="1"/>
</dbReference>
<keyword evidence="7" id="KW-1185">Reference proteome</keyword>
<evidence type="ECO:0000256" key="3">
    <source>
        <dbReference type="ARBA" id="ARBA00023242"/>
    </source>
</evidence>
<dbReference type="GO" id="GO:0003677">
    <property type="term" value="F:DNA binding"/>
    <property type="evidence" value="ECO:0007669"/>
    <property type="project" value="UniProtKB-UniRule"/>
</dbReference>
<dbReference type="Gene3D" id="1.10.10.60">
    <property type="entry name" value="Homeodomain-like"/>
    <property type="match status" value="1"/>
</dbReference>
<dbReference type="KEGG" id="soy:115879086"/>
<dbReference type="PANTHER" id="PTHR19303">
    <property type="entry name" value="TRANSPOSON"/>
    <property type="match status" value="1"/>
</dbReference>
<evidence type="ECO:0000256" key="1">
    <source>
        <dbReference type="ARBA" id="ARBA00004123"/>
    </source>
</evidence>
<feature type="domain" description="HTH psq-type" evidence="5">
    <location>
        <begin position="1"/>
        <end position="53"/>
    </location>
</feature>
<feature type="DNA-binding region" description="H-T-H motif" evidence="4">
    <location>
        <begin position="29"/>
        <end position="49"/>
    </location>
</feature>
<dbReference type="SUPFAM" id="SSF46689">
    <property type="entry name" value="Homeodomain-like"/>
    <property type="match status" value="1"/>
</dbReference>
<dbReference type="RefSeq" id="XP_030751594.1">
    <property type="nucleotide sequence ID" value="XM_030895734.1"/>
</dbReference>
<dbReference type="GO" id="GO:0005634">
    <property type="term" value="C:nucleus"/>
    <property type="evidence" value="ECO:0007669"/>
    <property type="project" value="UniProtKB-SubCell"/>
</dbReference>
<name>A0A6J2XLQ1_SITOR</name>